<dbReference type="EMBL" id="CM023485">
    <property type="protein sequence ID" value="KAH6929638.1"/>
    <property type="molecule type" value="Genomic_DNA"/>
</dbReference>
<reference evidence="1" key="1">
    <citation type="submission" date="2020-05" db="EMBL/GenBank/DDBJ databases">
        <title>Large-scale comparative analyses of tick genomes elucidate their genetic diversity and vector capacities.</title>
        <authorList>
            <person name="Jia N."/>
            <person name="Wang J."/>
            <person name="Shi W."/>
            <person name="Du L."/>
            <person name="Sun Y."/>
            <person name="Zhan W."/>
            <person name="Jiang J."/>
            <person name="Wang Q."/>
            <person name="Zhang B."/>
            <person name="Ji P."/>
            <person name="Sakyi L.B."/>
            <person name="Cui X."/>
            <person name="Yuan T."/>
            <person name="Jiang B."/>
            <person name="Yang W."/>
            <person name="Lam T.T.-Y."/>
            <person name="Chang Q."/>
            <person name="Ding S."/>
            <person name="Wang X."/>
            <person name="Zhu J."/>
            <person name="Ruan X."/>
            <person name="Zhao L."/>
            <person name="Wei J."/>
            <person name="Que T."/>
            <person name="Du C."/>
            <person name="Cheng J."/>
            <person name="Dai P."/>
            <person name="Han X."/>
            <person name="Huang E."/>
            <person name="Gao Y."/>
            <person name="Liu J."/>
            <person name="Shao H."/>
            <person name="Ye R."/>
            <person name="Li L."/>
            <person name="Wei W."/>
            <person name="Wang X."/>
            <person name="Wang C."/>
            <person name="Yang T."/>
            <person name="Huo Q."/>
            <person name="Li W."/>
            <person name="Guo W."/>
            <person name="Chen H."/>
            <person name="Zhou L."/>
            <person name="Ni X."/>
            <person name="Tian J."/>
            <person name="Zhou Y."/>
            <person name="Sheng Y."/>
            <person name="Liu T."/>
            <person name="Pan Y."/>
            <person name="Xia L."/>
            <person name="Li J."/>
            <person name="Zhao F."/>
            <person name="Cao W."/>
        </authorList>
    </citation>
    <scope>NUCLEOTIDE SEQUENCE</scope>
    <source>
        <strain evidence="1">Hyas-2018</strain>
    </source>
</reference>
<dbReference type="Proteomes" id="UP000821845">
    <property type="component" value="Chromosome 5"/>
</dbReference>
<keyword evidence="2" id="KW-1185">Reference proteome</keyword>
<gene>
    <name evidence="1" type="ORF">HPB50_003779</name>
</gene>
<proteinExistence type="predicted"/>
<name>A0ACB7S421_HYAAI</name>
<evidence type="ECO:0000313" key="1">
    <source>
        <dbReference type="EMBL" id="KAH6929638.1"/>
    </source>
</evidence>
<protein>
    <submittedName>
        <fullName evidence="1">Uncharacterized protein</fullName>
    </submittedName>
</protein>
<comment type="caution">
    <text evidence="1">The sequence shown here is derived from an EMBL/GenBank/DDBJ whole genome shotgun (WGS) entry which is preliminary data.</text>
</comment>
<organism evidence="1 2">
    <name type="scientific">Hyalomma asiaticum</name>
    <name type="common">Tick</name>
    <dbReference type="NCBI Taxonomy" id="266040"/>
    <lineage>
        <taxon>Eukaryota</taxon>
        <taxon>Metazoa</taxon>
        <taxon>Ecdysozoa</taxon>
        <taxon>Arthropoda</taxon>
        <taxon>Chelicerata</taxon>
        <taxon>Arachnida</taxon>
        <taxon>Acari</taxon>
        <taxon>Parasitiformes</taxon>
        <taxon>Ixodida</taxon>
        <taxon>Ixodoidea</taxon>
        <taxon>Ixodidae</taxon>
        <taxon>Hyalomminae</taxon>
        <taxon>Hyalomma</taxon>
    </lineage>
</organism>
<sequence length="211" mass="22912">MGVPDTFIVGSGRDRDASSERPKPTVRGDRMKPRVHRLPRRTQGAAFRGASITDAYRVPSRRPRETCVTFFGLTAGTQVGASPVFSRMFADISTPCSHSSTRGVKRLTSVATLTGRPQQQGETGARATKAAVRAGGRSADTRSTVALATTSAAEAKLQCQYGAVDREKPERMEEAMREKEISGGEQKKAAWKAAREENKADARARKRDLFA</sequence>
<accession>A0ACB7S421</accession>
<evidence type="ECO:0000313" key="2">
    <source>
        <dbReference type="Proteomes" id="UP000821845"/>
    </source>
</evidence>